<dbReference type="CDD" id="cd00838">
    <property type="entry name" value="MPP_superfamily"/>
    <property type="match status" value="1"/>
</dbReference>
<dbReference type="InterPro" id="IPR052963">
    <property type="entry name" value="Pantetheine_PDE"/>
</dbReference>
<reference evidence="2" key="1">
    <citation type="journal article" date="2015" name="Nature">
        <title>Complex archaea that bridge the gap between prokaryotes and eukaryotes.</title>
        <authorList>
            <person name="Spang A."/>
            <person name="Saw J.H."/>
            <person name="Jorgensen S.L."/>
            <person name="Zaremba-Niedzwiedzka K."/>
            <person name="Martijn J."/>
            <person name="Lind A.E."/>
            <person name="van Eijk R."/>
            <person name="Schleper C."/>
            <person name="Guy L."/>
            <person name="Ettema T.J."/>
        </authorList>
    </citation>
    <scope>NUCLEOTIDE SEQUENCE</scope>
</reference>
<evidence type="ECO:0000259" key="1">
    <source>
        <dbReference type="Pfam" id="PF00149"/>
    </source>
</evidence>
<protein>
    <recommendedName>
        <fullName evidence="1">Calcineurin-like phosphoesterase domain-containing protein</fullName>
    </recommendedName>
</protein>
<dbReference type="GO" id="GO:0016787">
    <property type="term" value="F:hydrolase activity"/>
    <property type="evidence" value="ECO:0007669"/>
    <property type="project" value="InterPro"/>
</dbReference>
<dbReference type="AlphaFoldDB" id="A0A0F9TZ59"/>
<comment type="caution">
    <text evidence="2">The sequence shown here is derived from an EMBL/GenBank/DDBJ whole genome shotgun (WGS) entry which is preliminary data.</text>
</comment>
<sequence>MKLFAVGDLHLGHPTNREAIHTIRARPDDWLILAGDVGETERHLDLAFDALQPKFKQIVWVPGNHELWSVASRGTALRGEARYQRFVALCRERGVLTPEDPYPVTEIDGTLVRIVPMFLLYDYSFRPDHVPLDAAVAWAREAGIRCADEQLLSPAPFDSRSAWCAARCDLTVQRLEALDDGLPTVLINHWPLREELARLPRIPRFSLWCGTRRTENWHTRFAARAVISGHIHIRSSRMIDGVAFEEVSLGYPKQWHGRIEPDDAVRRVRV</sequence>
<dbReference type="InterPro" id="IPR004843">
    <property type="entry name" value="Calcineurin-like_PHP"/>
</dbReference>
<gene>
    <name evidence="2" type="ORF">LCGC14_0331100</name>
</gene>
<dbReference type="PANTHER" id="PTHR36492:SF2">
    <property type="entry name" value="[ACYL-CARRIER-PROTEIN] PHOSPHODIESTERASE PPTH"/>
    <property type="match status" value="1"/>
</dbReference>
<feature type="domain" description="Calcineurin-like phosphoesterase" evidence="1">
    <location>
        <begin position="1"/>
        <end position="233"/>
    </location>
</feature>
<dbReference type="PANTHER" id="PTHR36492">
    <property type="match status" value="1"/>
</dbReference>
<dbReference type="EMBL" id="LAZR01000233">
    <property type="protein sequence ID" value="KKN80277.1"/>
    <property type="molecule type" value="Genomic_DNA"/>
</dbReference>
<dbReference type="Pfam" id="PF00149">
    <property type="entry name" value="Metallophos"/>
    <property type="match status" value="1"/>
</dbReference>
<dbReference type="SUPFAM" id="SSF56300">
    <property type="entry name" value="Metallo-dependent phosphatases"/>
    <property type="match status" value="1"/>
</dbReference>
<dbReference type="Gene3D" id="3.60.21.10">
    <property type="match status" value="1"/>
</dbReference>
<accession>A0A0F9TZ59</accession>
<evidence type="ECO:0000313" key="2">
    <source>
        <dbReference type="EMBL" id="KKN80277.1"/>
    </source>
</evidence>
<name>A0A0F9TZ59_9ZZZZ</name>
<organism evidence="2">
    <name type="scientific">marine sediment metagenome</name>
    <dbReference type="NCBI Taxonomy" id="412755"/>
    <lineage>
        <taxon>unclassified sequences</taxon>
        <taxon>metagenomes</taxon>
        <taxon>ecological metagenomes</taxon>
    </lineage>
</organism>
<proteinExistence type="predicted"/>
<dbReference type="InterPro" id="IPR029052">
    <property type="entry name" value="Metallo-depent_PP-like"/>
</dbReference>